<feature type="compositionally biased region" description="Polar residues" evidence="1">
    <location>
        <begin position="15"/>
        <end position="25"/>
    </location>
</feature>
<feature type="region of interest" description="Disordered" evidence="1">
    <location>
        <begin position="1"/>
        <end position="32"/>
    </location>
</feature>
<reference evidence="3" key="1">
    <citation type="submission" date="2019-12" db="EMBL/GenBank/DDBJ databases">
        <title>Genome sequencing and annotation of Brassica cretica.</title>
        <authorList>
            <person name="Studholme D.J."/>
            <person name="Sarris P."/>
        </authorList>
    </citation>
    <scope>NUCLEOTIDE SEQUENCE</scope>
    <source>
        <strain evidence="3">PFS-109/04</strain>
        <tissue evidence="3">Leaf</tissue>
    </source>
</reference>
<accession>A0A8S9Q0C0</accession>
<keyword evidence="2" id="KW-1133">Transmembrane helix</keyword>
<keyword evidence="2" id="KW-0472">Membrane</keyword>
<dbReference type="Proteomes" id="UP000712600">
    <property type="component" value="Unassembled WGS sequence"/>
</dbReference>
<gene>
    <name evidence="3" type="ORF">F2Q69_00046112</name>
</gene>
<evidence type="ECO:0000313" key="4">
    <source>
        <dbReference type="Proteomes" id="UP000712600"/>
    </source>
</evidence>
<dbReference type="EMBL" id="QGKX02001347">
    <property type="protein sequence ID" value="KAF3524166.1"/>
    <property type="molecule type" value="Genomic_DNA"/>
</dbReference>
<name>A0A8S9Q0C0_BRACR</name>
<evidence type="ECO:0000256" key="2">
    <source>
        <dbReference type="SAM" id="Phobius"/>
    </source>
</evidence>
<protein>
    <submittedName>
        <fullName evidence="3">Uncharacterized protein</fullName>
    </submittedName>
</protein>
<evidence type="ECO:0000256" key="1">
    <source>
        <dbReference type="SAM" id="MobiDB-lite"/>
    </source>
</evidence>
<keyword evidence="2" id="KW-0812">Transmembrane</keyword>
<dbReference type="AlphaFoldDB" id="A0A8S9Q0C0"/>
<sequence length="272" mass="29944">MKNKEDNTRKRRTNHQPTCQSPADSKLTDGTKSDSAFRQVLGDVSNLKPNLQSSGGSQHFTQPSTYFGSGNPYYGAFSLPMTLLSVTTKLKESSLSVLRGFEQMLQDIESFPEAITDLVGKTFMFGIYIESNNVASKGGMYKVGKVWKDLSMLLTGGSTTESWTQSDVGTTNLSGSQGSLLVIESQANEDTVVTPSSKRKQQSNEGEPDISSTTKKQCARVFVKKEKTTKEDSSSKKVANEETKVVLCLFSVYVFTISAYLQICFSYLKFNL</sequence>
<evidence type="ECO:0000313" key="3">
    <source>
        <dbReference type="EMBL" id="KAF3524166.1"/>
    </source>
</evidence>
<comment type="caution">
    <text evidence="3">The sequence shown here is derived from an EMBL/GenBank/DDBJ whole genome shotgun (WGS) entry which is preliminary data.</text>
</comment>
<organism evidence="3 4">
    <name type="scientific">Brassica cretica</name>
    <name type="common">Mustard</name>
    <dbReference type="NCBI Taxonomy" id="69181"/>
    <lineage>
        <taxon>Eukaryota</taxon>
        <taxon>Viridiplantae</taxon>
        <taxon>Streptophyta</taxon>
        <taxon>Embryophyta</taxon>
        <taxon>Tracheophyta</taxon>
        <taxon>Spermatophyta</taxon>
        <taxon>Magnoliopsida</taxon>
        <taxon>eudicotyledons</taxon>
        <taxon>Gunneridae</taxon>
        <taxon>Pentapetalae</taxon>
        <taxon>rosids</taxon>
        <taxon>malvids</taxon>
        <taxon>Brassicales</taxon>
        <taxon>Brassicaceae</taxon>
        <taxon>Brassiceae</taxon>
        <taxon>Brassica</taxon>
    </lineage>
</organism>
<feature type="region of interest" description="Disordered" evidence="1">
    <location>
        <begin position="188"/>
        <end position="216"/>
    </location>
</feature>
<proteinExistence type="predicted"/>
<feature type="transmembrane region" description="Helical" evidence="2">
    <location>
        <begin position="245"/>
        <end position="268"/>
    </location>
</feature>